<evidence type="ECO:0000313" key="2">
    <source>
        <dbReference type="Proteomes" id="UP000254070"/>
    </source>
</evidence>
<proteinExistence type="predicted"/>
<name>A0A377KI09_9ENTE</name>
<organism evidence="1 2">
    <name type="scientific">Enterococcus durans</name>
    <dbReference type="NCBI Taxonomy" id="53345"/>
    <lineage>
        <taxon>Bacteria</taxon>
        <taxon>Bacillati</taxon>
        <taxon>Bacillota</taxon>
        <taxon>Bacilli</taxon>
        <taxon>Lactobacillales</taxon>
        <taxon>Enterococcaceae</taxon>
        <taxon>Enterococcus</taxon>
    </lineage>
</organism>
<protein>
    <submittedName>
        <fullName evidence="1">Uncharacterized protein</fullName>
    </submittedName>
</protein>
<evidence type="ECO:0000313" key="1">
    <source>
        <dbReference type="EMBL" id="STP27991.1"/>
    </source>
</evidence>
<dbReference type="EMBL" id="UGIF01000002">
    <property type="protein sequence ID" value="STP27991.1"/>
    <property type="molecule type" value="Genomic_DNA"/>
</dbReference>
<sequence length="49" mass="5896">MSIIKTLQTTIEDHCTSLDFEIALEWLSDTRFLNRIRKGEGEYVWKIFF</sequence>
<dbReference type="AlphaFoldDB" id="A0A377KI09"/>
<accession>A0A377KI09</accession>
<gene>
    <name evidence="1" type="ORF">NCTC8129_00103</name>
</gene>
<dbReference type="Proteomes" id="UP000254070">
    <property type="component" value="Unassembled WGS sequence"/>
</dbReference>
<reference evidence="1 2" key="1">
    <citation type="submission" date="2018-06" db="EMBL/GenBank/DDBJ databases">
        <authorList>
            <consortium name="Pathogen Informatics"/>
            <person name="Doyle S."/>
        </authorList>
    </citation>
    <scope>NUCLEOTIDE SEQUENCE [LARGE SCALE GENOMIC DNA]</scope>
    <source>
        <strain evidence="1 2">NCTC8129</strain>
    </source>
</reference>